<reference evidence="1 2" key="1">
    <citation type="submission" date="2015-05" db="EMBL/GenBank/DDBJ databases">
        <title>Photobacterium galathea sp. nov.</title>
        <authorList>
            <person name="Machado H."/>
            <person name="Gram L."/>
        </authorList>
    </citation>
    <scope>NUCLEOTIDE SEQUENCE [LARGE SCALE GENOMIC DNA]</scope>
    <source>
        <strain evidence="1 2">DSM 25995</strain>
    </source>
</reference>
<evidence type="ECO:0000313" key="2">
    <source>
        <dbReference type="Proteomes" id="UP000036426"/>
    </source>
</evidence>
<accession>A0A0J1GMM1</accession>
<dbReference type="Proteomes" id="UP000036426">
    <property type="component" value="Unassembled WGS sequence"/>
</dbReference>
<proteinExistence type="predicted"/>
<organism evidence="1 2">
    <name type="scientific">Photobacterium aphoticum</name>
    <dbReference type="NCBI Taxonomy" id="754436"/>
    <lineage>
        <taxon>Bacteria</taxon>
        <taxon>Pseudomonadati</taxon>
        <taxon>Pseudomonadota</taxon>
        <taxon>Gammaproteobacteria</taxon>
        <taxon>Vibrionales</taxon>
        <taxon>Vibrionaceae</taxon>
        <taxon>Photobacterium</taxon>
    </lineage>
</organism>
<gene>
    <name evidence="1" type="ORF">ABT58_10590</name>
</gene>
<evidence type="ECO:0000313" key="1">
    <source>
        <dbReference type="EMBL" id="KLV00856.1"/>
    </source>
</evidence>
<dbReference type="PATRIC" id="fig|754436.4.peg.2246"/>
<dbReference type="EMBL" id="LDOV01000019">
    <property type="protein sequence ID" value="KLV00856.1"/>
    <property type="molecule type" value="Genomic_DNA"/>
</dbReference>
<comment type="caution">
    <text evidence="1">The sequence shown here is derived from an EMBL/GenBank/DDBJ whole genome shotgun (WGS) entry which is preliminary data.</text>
</comment>
<dbReference type="AlphaFoldDB" id="A0A0J1GMM1"/>
<keyword evidence="2" id="KW-1185">Reference proteome</keyword>
<protein>
    <submittedName>
        <fullName evidence="1">Uncharacterized protein</fullName>
    </submittedName>
</protein>
<sequence>MDVNPAFDIDMISLPDYRIIDSITIDSLYIGTDLLLFKNAEKVSIASFSPAGERVIFALDYAYPTGSSDRIDCVIAFDRGQVNQPICHLQSKPQACLSTTDNADDEGRDTSTHCRDAIREDTVNTRDKG</sequence>
<name>A0A0J1GMM1_9GAMM</name>